<accession>A0A3P2RAR9</accession>
<evidence type="ECO:0000256" key="3">
    <source>
        <dbReference type="ARBA" id="ARBA00019010"/>
    </source>
</evidence>
<dbReference type="GO" id="GO:0016740">
    <property type="term" value="F:transferase activity"/>
    <property type="evidence" value="ECO:0007669"/>
    <property type="project" value="UniProtKB-KW"/>
</dbReference>
<keyword evidence="9" id="KW-0460">Magnesium</keyword>
<dbReference type="EMBL" id="RHGY01000008">
    <property type="protein sequence ID" value="RRG17584.1"/>
    <property type="molecule type" value="Genomic_DNA"/>
</dbReference>
<comment type="similarity">
    <text evidence="2">Belongs to the TsaE family.</text>
</comment>
<dbReference type="GO" id="GO:0005524">
    <property type="term" value="F:ATP binding"/>
    <property type="evidence" value="ECO:0007669"/>
    <property type="project" value="UniProtKB-KW"/>
</dbReference>
<dbReference type="RefSeq" id="WP_124943648.1">
    <property type="nucleotide sequence ID" value="NZ_RHGY01000008.1"/>
</dbReference>
<gene>
    <name evidence="11" type="primary">tsaE</name>
    <name evidence="11" type="ORF">D3P96_06975</name>
</gene>
<evidence type="ECO:0000256" key="4">
    <source>
        <dbReference type="ARBA" id="ARBA00022490"/>
    </source>
</evidence>
<dbReference type="InterPro" id="IPR003442">
    <property type="entry name" value="T6A_TsaE"/>
</dbReference>
<dbReference type="AlphaFoldDB" id="A0A3P2RAR9"/>
<dbReference type="GO" id="GO:0005737">
    <property type="term" value="C:cytoplasm"/>
    <property type="evidence" value="ECO:0007669"/>
    <property type="project" value="UniProtKB-SubCell"/>
</dbReference>
<comment type="subcellular location">
    <subcellularLocation>
        <location evidence="1">Cytoplasm</location>
    </subcellularLocation>
</comment>
<evidence type="ECO:0000313" key="11">
    <source>
        <dbReference type="EMBL" id="RRG17584.1"/>
    </source>
</evidence>
<keyword evidence="8" id="KW-0067">ATP-binding</keyword>
<name>A0A3P2RAR9_WEIVI</name>
<evidence type="ECO:0000256" key="7">
    <source>
        <dbReference type="ARBA" id="ARBA00022741"/>
    </source>
</evidence>
<evidence type="ECO:0000256" key="9">
    <source>
        <dbReference type="ARBA" id="ARBA00022842"/>
    </source>
</evidence>
<dbReference type="InterPro" id="IPR027417">
    <property type="entry name" value="P-loop_NTPase"/>
</dbReference>
<reference evidence="11 12" key="1">
    <citation type="submission" date="2018-10" db="EMBL/GenBank/DDBJ databases">
        <title>Draft genome sequence of Weissella viridescens UCO-SMC3.</title>
        <authorList>
            <person name="Garcia-Cancino A."/>
            <person name="Espinoza-Monje M."/>
            <person name="Albarracin L."/>
            <person name="Garcia-Castillo V."/>
            <person name="Campos-Martin J."/>
            <person name="Nakano Y."/>
            <person name="Guitierrez-Zamorano C."/>
            <person name="Ikeda-Ohtsubo W."/>
            <person name="Morita H."/>
            <person name="Kitazawa H."/>
            <person name="Villena J."/>
        </authorList>
    </citation>
    <scope>NUCLEOTIDE SEQUENCE [LARGE SCALE GENOMIC DNA]</scope>
    <source>
        <strain evidence="11 12">UCO-SMC3</strain>
    </source>
</reference>
<evidence type="ECO:0000256" key="6">
    <source>
        <dbReference type="ARBA" id="ARBA00022723"/>
    </source>
</evidence>
<keyword evidence="5" id="KW-0819">tRNA processing</keyword>
<evidence type="ECO:0000256" key="1">
    <source>
        <dbReference type="ARBA" id="ARBA00004496"/>
    </source>
</evidence>
<dbReference type="PANTHER" id="PTHR33540:SF2">
    <property type="entry name" value="TRNA THREONYLCARBAMOYLADENOSINE BIOSYNTHESIS PROTEIN TSAE"/>
    <property type="match status" value="1"/>
</dbReference>
<keyword evidence="11" id="KW-0808">Transferase</keyword>
<dbReference type="PANTHER" id="PTHR33540">
    <property type="entry name" value="TRNA THREONYLCARBAMOYLADENOSINE BIOSYNTHESIS PROTEIN TSAE"/>
    <property type="match status" value="1"/>
</dbReference>
<dbReference type="NCBIfam" id="TIGR00150">
    <property type="entry name" value="T6A_YjeE"/>
    <property type="match status" value="1"/>
</dbReference>
<sequence length="161" mass="17885">MIVNSESVETTQKLAKTLAQLVTPGTTILLHGDLGAGKTTFTQGFARALGIKRPVKSPTFTLVREYQTPEFMLYHLDVYRLGEEGGADDLGLAEYFNPESVSLVEWSEFIQPDLPSDVLNVTLTRTDTHDQIDQRKIEVTATGSHSQQILNQLEQTYGIDD</sequence>
<dbReference type="OrthoDB" id="9815896at2"/>
<evidence type="ECO:0000313" key="12">
    <source>
        <dbReference type="Proteomes" id="UP000275836"/>
    </source>
</evidence>
<comment type="caution">
    <text evidence="11">The sequence shown here is derived from an EMBL/GenBank/DDBJ whole genome shotgun (WGS) entry which is preliminary data.</text>
</comment>
<protein>
    <recommendedName>
        <fullName evidence="3">tRNA threonylcarbamoyladenosine biosynthesis protein TsaE</fullName>
    </recommendedName>
    <alternativeName>
        <fullName evidence="10">t(6)A37 threonylcarbamoyladenosine biosynthesis protein TsaE</fullName>
    </alternativeName>
</protein>
<organism evidence="11 12">
    <name type="scientific">Weissella viridescens</name>
    <name type="common">Lactobacillus viridescens</name>
    <dbReference type="NCBI Taxonomy" id="1629"/>
    <lineage>
        <taxon>Bacteria</taxon>
        <taxon>Bacillati</taxon>
        <taxon>Bacillota</taxon>
        <taxon>Bacilli</taxon>
        <taxon>Lactobacillales</taxon>
        <taxon>Lactobacillaceae</taxon>
        <taxon>Weissella</taxon>
    </lineage>
</organism>
<evidence type="ECO:0000256" key="2">
    <source>
        <dbReference type="ARBA" id="ARBA00007599"/>
    </source>
</evidence>
<dbReference type="Pfam" id="PF02367">
    <property type="entry name" value="TsaE"/>
    <property type="match status" value="1"/>
</dbReference>
<proteinExistence type="inferred from homology"/>
<dbReference type="SUPFAM" id="SSF52540">
    <property type="entry name" value="P-loop containing nucleoside triphosphate hydrolases"/>
    <property type="match status" value="1"/>
</dbReference>
<evidence type="ECO:0000256" key="5">
    <source>
        <dbReference type="ARBA" id="ARBA00022694"/>
    </source>
</evidence>
<dbReference type="GO" id="GO:0046872">
    <property type="term" value="F:metal ion binding"/>
    <property type="evidence" value="ECO:0007669"/>
    <property type="project" value="UniProtKB-KW"/>
</dbReference>
<keyword evidence="6" id="KW-0479">Metal-binding</keyword>
<evidence type="ECO:0000256" key="8">
    <source>
        <dbReference type="ARBA" id="ARBA00022840"/>
    </source>
</evidence>
<dbReference type="Proteomes" id="UP000275836">
    <property type="component" value="Unassembled WGS sequence"/>
</dbReference>
<keyword evidence="7" id="KW-0547">Nucleotide-binding</keyword>
<keyword evidence="4" id="KW-0963">Cytoplasm</keyword>
<evidence type="ECO:0000256" key="10">
    <source>
        <dbReference type="ARBA" id="ARBA00032441"/>
    </source>
</evidence>
<dbReference type="GO" id="GO:0002949">
    <property type="term" value="P:tRNA threonylcarbamoyladenosine modification"/>
    <property type="evidence" value="ECO:0007669"/>
    <property type="project" value="InterPro"/>
</dbReference>
<dbReference type="Gene3D" id="3.40.50.300">
    <property type="entry name" value="P-loop containing nucleotide triphosphate hydrolases"/>
    <property type="match status" value="1"/>
</dbReference>